<gene>
    <name evidence="2" type="ordered locus">CBUD_0410</name>
</gene>
<accession>A9KF33</accession>
<feature type="compositionally biased region" description="Polar residues" evidence="1">
    <location>
        <begin position="10"/>
        <end position="22"/>
    </location>
</feature>
<dbReference type="HOGENOM" id="CLU_351512_0_0_6"/>
<dbReference type="KEGG" id="cbd:CBUD_0410"/>
<evidence type="ECO:0000256" key="1">
    <source>
        <dbReference type="SAM" id="MobiDB-lite"/>
    </source>
</evidence>
<proteinExistence type="predicted"/>
<dbReference type="RefSeq" id="WP_011996567.1">
    <property type="nucleotide sequence ID" value="NC_009727.1"/>
</dbReference>
<reference evidence="2 3" key="1">
    <citation type="journal article" date="2009" name="Infect. Immun.">
        <title>Comparative genomics reveal extensive transposon-mediated genomic plasticity and diversity among potential effector proteins within the genus Coxiella.</title>
        <authorList>
            <person name="Beare P.A."/>
            <person name="Unsworth N."/>
            <person name="Andoh M."/>
            <person name="Voth D.E."/>
            <person name="Omsland A."/>
            <person name="Gilk S.D."/>
            <person name="Williams K.P."/>
            <person name="Sobral B.W."/>
            <person name="Kupko J.J.III."/>
            <person name="Porcella S.F."/>
            <person name="Samuel J.E."/>
            <person name="Heinzen R.A."/>
        </authorList>
    </citation>
    <scope>NUCLEOTIDE SEQUENCE [LARGE SCALE GENOMIC DNA]</scope>
    <source>
        <strain evidence="2 3">Dugway 5J108-111</strain>
    </source>
</reference>
<protein>
    <submittedName>
        <fullName evidence="2">Hypothetical membrane spanning protein</fullName>
    </submittedName>
</protein>
<feature type="compositionally biased region" description="Polar residues" evidence="1">
    <location>
        <begin position="62"/>
        <end position="78"/>
    </location>
</feature>
<feature type="region of interest" description="Disordered" evidence="1">
    <location>
        <begin position="1"/>
        <end position="134"/>
    </location>
</feature>
<dbReference type="Proteomes" id="UP000008555">
    <property type="component" value="Chromosome"/>
</dbReference>
<evidence type="ECO:0000313" key="3">
    <source>
        <dbReference type="Proteomes" id="UP000008555"/>
    </source>
</evidence>
<dbReference type="EMBL" id="CP000733">
    <property type="protein sequence ID" value="ABS78079.1"/>
    <property type="molecule type" value="Genomic_DNA"/>
</dbReference>
<evidence type="ECO:0000313" key="2">
    <source>
        <dbReference type="EMBL" id="ABS78079.1"/>
    </source>
</evidence>
<dbReference type="AlphaFoldDB" id="A9KF33"/>
<organism evidence="2 3">
    <name type="scientific">Coxiella burnetii (strain Dugway 5J108-111)</name>
    <dbReference type="NCBI Taxonomy" id="434922"/>
    <lineage>
        <taxon>Bacteria</taxon>
        <taxon>Pseudomonadati</taxon>
        <taxon>Pseudomonadota</taxon>
        <taxon>Gammaproteobacteria</taxon>
        <taxon>Legionellales</taxon>
        <taxon>Coxiellaceae</taxon>
        <taxon>Coxiella</taxon>
    </lineage>
</organism>
<sequence length="839" mass="93606">MRPEHKKPIQSVSNENATSNVTVDVEVHESASINIPEFTPTKKEVNEEPQPSTSAGGEEIETIQNKPKSQSINLSESTPTKKRVNEEPRPSTSADGEEIEIIQNTTKSESISLPVSAPKDINEEPQPSTSVSKEKKEVVVNLDVVQDAPLSSTNSSEFIRSYGTINEGAGTSQNAAEKPTEIVLDVSHLIEQLRAALTPSTTRQYDADSYFKIVSILMSLSLSVGPALLSLGLSLQDDNLPSGPTRWVFAVLCGLFSSVQSGMVSHMTFEHYLSQLKFLIHTLKKRELSQNRLEEGIEAPANVNIYKKLLKKSPSFFVYSLYEASKWIALYFASALPTSLAEQVSYLKNSAFKYYLRASTMIVGYTALENFLTTATALLPSLNNKHILNGEKRRFRDAVITILKQNCHDAQDKNTEAAQRLFKLISNQSTAIEPHKILEDLFENSRGNPIFLQDTSSYLQWALTLVFLTVYVGSSSGDYRAAVQDPDNTDAEIIPSILGDITFASLVAQIAAGNLISAFYNRFLIFCRHEWPSLLINSGCTLLTIFTVPGPMAVSVHEKMPFFITYGLTPLGTMLDYTIFSSELSQDIYLRYKFRSGGESYRHQRAVIETFYQHFQEKLEQLSLEEFIQWIKISLEKSPDLFKGYEAYLYKVLPWAKEGNLTPSQILDILNDKPSEAMKTINAAGHLGLKHKSKKLFIAAMAALVSGATFIPENNLFFRIILDHVFPATSITLGLTFNFCLFPKRIPEEKQPLLPIVQNNEENNSPQESNPSCWSKTISFFKYVMLLTVPSLVGAVTKKVAHFALQDIFNNDQVEENSEIIGHAATTATSFVVVYSMKH</sequence>
<name>A9KF33_COXBN</name>
<feature type="compositionally biased region" description="Polar residues" evidence="1">
    <location>
        <begin position="102"/>
        <end position="113"/>
    </location>
</feature>